<name>A0A5B7HQ24_PORTR</name>
<dbReference type="AlphaFoldDB" id="A0A5B7HQ24"/>
<reference evidence="1 2" key="1">
    <citation type="submission" date="2019-05" db="EMBL/GenBank/DDBJ databases">
        <title>Another draft genome of Portunus trituberculatus and its Hox gene families provides insights of decapod evolution.</title>
        <authorList>
            <person name="Jeong J.-H."/>
            <person name="Song I."/>
            <person name="Kim S."/>
            <person name="Choi T."/>
            <person name="Kim D."/>
            <person name="Ryu S."/>
            <person name="Kim W."/>
        </authorList>
    </citation>
    <scope>NUCLEOTIDE SEQUENCE [LARGE SCALE GENOMIC DNA]</scope>
    <source>
        <tissue evidence="1">Muscle</tissue>
    </source>
</reference>
<proteinExistence type="predicted"/>
<accession>A0A5B7HQ24</accession>
<keyword evidence="2" id="KW-1185">Reference proteome</keyword>
<dbReference type="Proteomes" id="UP000324222">
    <property type="component" value="Unassembled WGS sequence"/>
</dbReference>
<dbReference type="EMBL" id="VSRR010034074">
    <property type="protein sequence ID" value="MPC72066.1"/>
    <property type="molecule type" value="Genomic_DNA"/>
</dbReference>
<protein>
    <submittedName>
        <fullName evidence="1">Uncharacterized protein</fullName>
    </submittedName>
</protein>
<comment type="caution">
    <text evidence="1">The sequence shown here is derived from an EMBL/GenBank/DDBJ whole genome shotgun (WGS) entry which is preliminary data.</text>
</comment>
<evidence type="ECO:0000313" key="2">
    <source>
        <dbReference type="Proteomes" id="UP000324222"/>
    </source>
</evidence>
<sequence length="71" mass="8001">MPQLRTIVVPSAPHIRHTTTPSALLSQYQGAIGYHSASVIVAEHQNRINIVFYHTKLHHKGFTPHYDTLTT</sequence>
<organism evidence="1 2">
    <name type="scientific">Portunus trituberculatus</name>
    <name type="common">Swimming crab</name>
    <name type="synonym">Neptunus trituberculatus</name>
    <dbReference type="NCBI Taxonomy" id="210409"/>
    <lineage>
        <taxon>Eukaryota</taxon>
        <taxon>Metazoa</taxon>
        <taxon>Ecdysozoa</taxon>
        <taxon>Arthropoda</taxon>
        <taxon>Crustacea</taxon>
        <taxon>Multicrustacea</taxon>
        <taxon>Malacostraca</taxon>
        <taxon>Eumalacostraca</taxon>
        <taxon>Eucarida</taxon>
        <taxon>Decapoda</taxon>
        <taxon>Pleocyemata</taxon>
        <taxon>Brachyura</taxon>
        <taxon>Eubrachyura</taxon>
        <taxon>Portunoidea</taxon>
        <taxon>Portunidae</taxon>
        <taxon>Portuninae</taxon>
        <taxon>Portunus</taxon>
    </lineage>
</organism>
<gene>
    <name evidence="1" type="ORF">E2C01_066359</name>
</gene>
<evidence type="ECO:0000313" key="1">
    <source>
        <dbReference type="EMBL" id="MPC72066.1"/>
    </source>
</evidence>